<accession>A0AAE8MVJ8</accession>
<evidence type="ECO:0000313" key="14">
    <source>
        <dbReference type="Proteomes" id="UP001187682"/>
    </source>
</evidence>
<dbReference type="PROSITE" id="PS51195">
    <property type="entry name" value="Q_MOTIF"/>
    <property type="match status" value="1"/>
</dbReference>
<dbReference type="InterPro" id="IPR014014">
    <property type="entry name" value="RNA_helicase_DEAD_Q_motif"/>
</dbReference>
<evidence type="ECO:0000256" key="3">
    <source>
        <dbReference type="ARBA" id="ARBA00022801"/>
    </source>
</evidence>
<dbReference type="GO" id="GO:0016787">
    <property type="term" value="F:hydrolase activity"/>
    <property type="evidence" value="ECO:0007669"/>
    <property type="project" value="UniProtKB-KW"/>
</dbReference>
<organism evidence="13 14">
    <name type="scientific">Cephalotrichum gorgonifer</name>
    <dbReference type="NCBI Taxonomy" id="2041049"/>
    <lineage>
        <taxon>Eukaryota</taxon>
        <taxon>Fungi</taxon>
        <taxon>Dikarya</taxon>
        <taxon>Ascomycota</taxon>
        <taxon>Pezizomycotina</taxon>
        <taxon>Sordariomycetes</taxon>
        <taxon>Hypocreomycetidae</taxon>
        <taxon>Microascales</taxon>
        <taxon>Microascaceae</taxon>
        <taxon>Cephalotrichum</taxon>
    </lineage>
</organism>
<feature type="domain" description="DEAD-box RNA helicase Q" evidence="12">
    <location>
        <begin position="238"/>
        <end position="266"/>
    </location>
</feature>
<evidence type="ECO:0000256" key="5">
    <source>
        <dbReference type="ARBA" id="ARBA00022840"/>
    </source>
</evidence>
<feature type="compositionally biased region" description="Basic and acidic residues" evidence="9">
    <location>
        <begin position="641"/>
        <end position="651"/>
    </location>
</feature>
<evidence type="ECO:0000256" key="7">
    <source>
        <dbReference type="PROSITE-ProRule" id="PRU00552"/>
    </source>
</evidence>
<dbReference type="Gene3D" id="3.40.50.300">
    <property type="entry name" value="P-loop containing nucleotide triphosphate hydrolases"/>
    <property type="match status" value="2"/>
</dbReference>
<comment type="catalytic activity">
    <reaction evidence="6">
        <text>ATP + H2O = ADP + phosphate + H(+)</text>
        <dbReference type="Rhea" id="RHEA:13065"/>
        <dbReference type="ChEBI" id="CHEBI:15377"/>
        <dbReference type="ChEBI" id="CHEBI:15378"/>
        <dbReference type="ChEBI" id="CHEBI:30616"/>
        <dbReference type="ChEBI" id="CHEBI:43474"/>
        <dbReference type="ChEBI" id="CHEBI:456216"/>
        <dbReference type="EC" id="3.6.4.13"/>
    </reaction>
</comment>
<feature type="domain" description="Helicase ATP-binding" evidence="10">
    <location>
        <begin position="269"/>
        <end position="475"/>
    </location>
</feature>
<evidence type="ECO:0000256" key="4">
    <source>
        <dbReference type="ARBA" id="ARBA00022806"/>
    </source>
</evidence>
<feature type="compositionally biased region" description="Basic residues" evidence="9">
    <location>
        <begin position="64"/>
        <end position="73"/>
    </location>
</feature>
<reference evidence="13" key="1">
    <citation type="submission" date="2018-03" db="EMBL/GenBank/DDBJ databases">
        <authorList>
            <person name="Guldener U."/>
        </authorList>
    </citation>
    <scope>NUCLEOTIDE SEQUENCE</scope>
</reference>
<evidence type="ECO:0000256" key="2">
    <source>
        <dbReference type="ARBA" id="ARBA00022741"/>
    </source>
</evidence>
<dbReference type="EMBL" id="ONZQ02000004">
    <property type="protein sequence ID" value="SPO00826.1"/>
    <property type="molecule type" value="Genomic_DNA"/>
</dbReference>
<dbReference type="InterPro" id="IPR001650">
    <property type="entry name" value="Helicase_C-like"/>
</dbReference>
<evidence type="ECO:0000256" key="6">
    <source>
        <dbReference type="ARBA" id="ARBA00047984"/>
    </source>
</evidence>
<dbReference type="SMART" id="SM00487">
    <property type="entry name" value="DEXDc"/>
    <property type="match status" value="1"/>
</dbReference>
<dbReference type="InterPro" id="IPR027417">
    <property type="entry name" value="P-loop_NTPase"/>
</dbReference>
<dbReference type="InterPro" id="IPR011545">
    <property type="entry name" value="DEAD/DEAH_box_helicase_dom"/>
</dbReference>
<feature type="region of interest" description="Disordered" evidence="9">
    <location>
        <begin position="1"/>
        <end position="148"/>
    </location>
</feature>
<dbReference type="Pfam" id="PF00271">
    <property type="entry name" value="Helicase_C"/>
    <property type="match status" value="1"/>
</dbReference>
<dbReference type="PROSITE" id="PS51194">
    <property type="entry name" value="HELICASE_CTER"/>
    <property type="match status" value="1"/>
</dbReference>
<keyword evidence="3 8" id="KW-0378">Hydrolase</keyword>
<evidence type="ECO:0000256" key="1">
    <source>
        <dbReference type="ARBA" id="ARBA00012552"/>
    </source>
</evidence>
<feature type="domain" description="Helicase C-terminal" evidence="11">
    <location>
        <begin position="486"/>
        <end position="649"/>
    </location>
</feature>
<comment type="similarity">
    <text evidence="8">Belongs to the DEAD box helicase family.</text>
</comment>
<dbReference type="InterPro" id="IPR014001">
    <property type="entry name" value="Helicase_ATP-bd"/>
</dbReference>
<evidence type="ECO:0000256" key="8">
    <source>
        <dbReference type="RuleBase" id="RU000492"/>
    </source>
</evidence>
<dbReference type="CDD" id="cd18787">
    <property type="entry name" value="SF2_C_DEAD"/>
    <property type="match status" value="1"/>
</dbReference>
<evidence type="ECO:0000259" key="11">
    <source>
        <dbReference type="PROSITE" id="PS51194"/>
    </source>
</evidence>
<dbReference type="CDD" id="cd17945">
    <property type="entry name" value="DEADc_DDX23"/>
    <property type="match status" value="1"/>
</dbReference>
<feature type="compositionally biased region" description="Basic and acidic residues" evidence="9">
    <location>
        <begin position="122"/>
        <end position="134"/>
    </location>
</feature>
<dbReference type="PROSITE" id="PS51192">
    <property type="entry name" value="HELICASE_ATP_BIND_1"/>
    <property type="match status" value="1"/>
</dbReference>
<dbReference type="PANTHER" id="PTHR47958">
    <property type="entry name" value="ATP-DEPENDENT RNA HELICASE DBP3"/>
    <property type="match status" value="1"/>
</dbReference>
<dbReference type="Pfam" id="PF00270">
    <property type="entry name" value="DEAD"/>
    <property type="match status" value="1"/>
</dbReference>
<comment type="caution">
    <text evidence="13">The sequence shown here is derived from an EMBL/GenBank/DDBJ whole genome shotgun (WGS) entry which is preliminary data.</text>
</comment>
<evidence type="ECO:0000259" key="10">
    <source>
        <dbReference type="PROSITE" id="PS51192"/>
    </source>
</evidence>
<keyword evidence="4 8" id="KW-0347">Helicase</keyword>
<keyword evidence="2 8" id="KW-0547">Nucleotide-binding</keyword>
<feature type="short sequence motif" description="Q motif" evidence="7">
    <location>
        <begin position="238"/>
        <end position="266"/>
    </location>
</feature>
<proteinExistence type="inferred from homology"/>
<evidence type="ECO:0000256" key="9">
    <source>
        <dbReference type="SAM" id="MobiDB-lite"/>
    </source>
</evidence>
<evidence type="ECO:0000313" key="13">
    <source>
        <dbReference type="EMBL" id="SPO00826.1"/>
    </source>
</evidence>
<feature type="compositionally biased region" description="Basic and acidic residues" evidence="9">
    <location>
        <begin position="14"/>
        <end position="63"/>
    </location>
</feature>
<protein>
    <recommendedName>
        <fullName evidence="1">RNA helicase</fullName>
        <ecNumber evidence="1">3.6.4.13</ecNumber>
    </recommendedName>
</protein>
<sequence length="679" mass="76714">MNAQNGLPKLRFIPKREREKLDQQKKEREEKEKQDAERRRAEEREKQRKKREEEEKVSDEIVQRFHRPVKKPGQKLSAEEIDQLNFATRYLGPEVNKNSSFHPRKRRRGAKEFNFDWDPLDDTSRPEDGEEIPRHPSRGKPKATDSQWPLGWGEEAEAKAQKQARLLEDIHGRERAEQHMQRFYEERERRKKEDDRMLGRTKNWGNKSLEEMNDRDWRLFKDKAGITIKGGNLPKPMRTWSESGLPESILGTLRRREFKDPTPIQQAGIPIALAARDIIGVAKTGSGKTLAFVLPLLVFISQLPPLTEYNMSDGPYALILAPTRELAQQIEKEARSFAEPFGFNVVCIVGGHSLEQQAIALQAGAHIIVGTPGRLVDCIENQFVVFHRCCYLVMDEADRMIDMGFEEPVSRILSALPSTDSRSDGVDGVDGIDVPGFIPHLGGGLPPRQTMMFTATMSPRVEKIAAKYLRQPAMVMVGSTDEAVDTVEQRVEFVSGESKRLRRLEEILSDPNLKSPVIVFVNVKHSCDAIAKAIRRMGWSTATLHSGKTQQQREEALKDAREGRTDVLVATDLAGRGIDVPDVTLVINFNMSGTIEAYTHRVGRTGRAGKTGIAITFLGPEDNDILYELRQMISKSPVSRVPDELARHEASQSKSARRRGGGGERGGERGGDRDRDRDR</sequence>
<keyword evidence="5 8" id="KW-0067">ATP-binding</keyword>
<dbReference type="GO" id="GO:0003676">
    <property type="term" value="F:nucleic acid binding"/>
    <property type="evidence" value="ECO:0007669"/>
    <property type="project" value="InterPro"/>
</dbReference>
<dbReference type="GO" id="GO:0003724">
    <property type="term" value="F:RNA helicase activity"/>
    <property type="evidence" value="ECO:0007669"/>
    <property type="project" value="UniProtKB-EC"/>
</dbReference>
<dbReference type="SUPFAM" id="SSF52540">
    <property type="entry name" value="P-loop containing nucleoside triphosphate hydrolases"/>
    <property type="match status" value="1"/>
</dbReference>
<dbReference type="EC" id="3.6.4.13" evidence="1"/>
<dbReference type="SMART" id="SM00490">
    <property type="entry name" value="HELICc"/>
    <property type="match status" value="1"/>
</dbReference>
<dbReference type="Proteomes" id="UP001187682">
    <property type="component" value="Unassembled WGS sequence"/>
</dbReference>
<dbReference type="GO" id="GO:0005524">
    <property type="term" value="F:ATP binding"/>
    <property type="evidence" value="ECO:0007669"/>
    <property type="project" value="UniProtKB-KW"/>
</dbReference>
<dbReference type="AlphaFoldDB" id="A0AAE8MVJ8"/>
<feature type="compositionally biased region" description="Basic and acidic residues" evidence="9">
    <location>
        <begin position="661"/>
        <end position="679"/>
    </location>
</feature>
<evidence type="ECO:0000259" key="12">
    <source>
        <dbReference type="PROSITE" id="PS51195"/>
    </source>
</evidence>
<gene>
    <name evidence="13" type="ORF">DNG_03574</name>
</gene>
<name>A0AAE8MVJ8_9PEZI</name>
<feature type="region of interest" description="Disordered" evidence="9">
    <location>
        <begin position="637"/>
        <end position="679"/>
    </location>
</feature>
<dbReference type="PROSITE" id="PS00039">
    <property type="entry name" value="DEAD_ATP_HELICASE"/>
    <property type="match status" value="1"/>
</dbReference>
<keyword evidence="14" id="KW-1185">Reference proteome</keyword>
<dbReference type="InterPro" id="IPR000629">
    <property type="entry name" value="RNA-helicase_DEAD-box_CS"/>
</dbReference>